<dbReference type="AlphaFoldDB" id="A0A0K6GVY4"/>
<evidence type="ECO:0000313" key="4">
    <source>
        <dbReference type="EMBL" id="CUA82896.1"/>
    </source>
</evidence>
<keyword evidence="2" id="KW-1134">Transmembrane beta strand</keyword>
<protein>
    <submittedName>
        <fullName evidence="4">Efflux transporter, outer membrane factor (OMF) lipoprotein, NodT family</fullName>
    </submittedName>
</protein>
<keyword evidence="2" id="KW-0812">Transmembrane</keyword>
<organism evidence="4 5">
    <name type="scientific">Gulbenkiania indica</name>
    <dbReference type="NCBI Taxonomy" id="375574"/>
    <lineage>
        <taxon>Bacteria</taxon>
        <taxon>Pseudomonadati</taxon>
        <taxon>Pseudomonadota</taxon>
        <taxon>Betaproteobacteria</taxon>
        <taxon>Neisseriales</taxon>
        <taxon>Chromobacteriaceae</taxon>
        <taxon>Gulbenkiania</taxon>
    </lineage>
</organism>
<dbReference type="SUPFAM" id="SSF56954">
    <property type="entry name" value="Outer membrane efflux proteins (OEP)"/>
    <property type="match status" value="1"/>
</dbReference>
<evidence type="ECO:0000256" key="2">
    <source>
        <dbReference type="RuleBase" id="RU362097"/>
    </source>
</evidence>
<dbReference type="Pfam" id="PF02321">
    <property type="entry name" value="OEP"/>
    <property type="match status" value="2"/>
</dbReference>
<dbReference type="RefSeq" id="WP_055433800.1">
    <property type="nucleotide sequence ID" value="NZ_CYHA01000002.1"/>
</dbReference>
<proteinExistence type="inferred from homology"/>
<dbReference type="InterPro" id="IPR003423">
    <property type="entry name" value="OMP_efflux"/>
</dbReference>
<dbReference type="GO" id="GO:0015562">
    <property type="term" value="F:efflux transmembrane transporter activity"/>
    <property type="evidence" value="ECO:0007669"/>
    <property type="project" value="InterPro"/>
</dbReference>
<dbReference type="PANTHER" id="PTHR30203">
    <property type="entry name" value="OUTER MEMBRANE CATION EFFLUX PROTEIN"/>
    <property type="match status" value="1"/>
</dbReference>
<dbReference type="Gene3D" id="1.20.1600.10">
    <property type="entry name" value="Outer membrane efflux proteins (OEP)"/>
    <property type="match status" value="1"/>
</dbReference>
<evidence type="ECO:0000313" key="5">
    <source>
        <dbReference type="Proteomes" id="UP000243535"/>
    </source>
</evidence>
<keyword evidence="2" id="KW-0564">Palmitate</keyword>
<keyword evidence="3" id="KW-0175">Coiled coil</keyword>
<evidence type="ECO:0000256" key="1">
    <source>
        <dbReference type="ARBA" id="ARBA00007613"/>
    </source>
</evidence>
<sequence length="465" mass="50325">MKSHSPYWRGLLACAGLGLLGGCMPTHPPRPLVAAVALPDTWREGPQGTGALQTQWWRGIGDPVLERLVERALRYNNDLLLAATRIEEAEAAARIADAAGWPTLSASVSNQSSRSLGTRGLTLSHVTQPGVQLGWETDLWGRLRLQGAAAALRTEAARADQAGAQVSVAAATAQAYVRLRALDAQHAVSRATASSRAEALRLAADQARVGYISQLQLTQAEAEYEAVQQTLPQLELAVRQQENALRILTGEPPGPAERGQPFAALRLPAVPATLPAELLQRRPDIARAERLLAASDATLAAQRRAFLPQVSLSANAGRLFTNALHYDPVTIWSIGGSILAPLFTAGRLQAQVDAATAQRDQAAFAYRGVVLNALGEVENALAAVERLRTQREHTERRRDVLARSLGFAQDRYQAGYASHLEVLDAQRNLYQAEIERIRARQGEMENRITLYRVLGGGWQAGSAER</sequence>
<dbReference type="Gene3D" id="2.20.200.10">
    <property type="entry name" value="Outer membrane efflux proteins (OEP)"/>
    <property type="match status" value="1"/>
</dbReference>
<comment type="similarity">
    <text evidence="1 2">Belongs to the outer membrane factor (OMF) (TC 1.B.17) family.</text>
</comment>
<dbReference type="GO" id="GO:0005886">
    <property type="term" value="C:plasma membrane"/>
    <property type="evidence" value="ECO:0007669"/>
    <property type="project" value="UniProtKB-SubCell"/>
</dbReference>
<feature type="coiled-coil region" evidence="3">
    <location>
        <begin position="377"/>
        <end position="447"/>
    </location>
</feature>
<dbReference type="OrthoDB" id="9770517at2"/>
<dbReference type="STRING" id="375574.GCA_001418035_01303"/>
<dbReference type="EMBL" id="CYHA01000002">
    <property type="protein sequence ID" value="CUA82896.1"/>
    <property type="molecule type" value="Genomic_DNA"/>
</dbReference>
<dbReference type="NCBIfam" id="TIGR01845">
    <property type="entry name" value="outer_NodT"/>
    <property type="match status" value="1"/>
</dbReference>
<keyword evidence="2" id="KW-0472">Membrane</keyword>
<dbReference type="PROSITE" id="PS51257">
    <property type="entry name" value="PROKAR_LIPOPROTEIN"/>
    <property type="match status" value="1"/>
</dbReference>
<reference evidence="5" key="1">
    <citation type="submission" date="2015-08" db="EMBL/GenBank/DDBJ databases">
        <authorList>
            <person name="Varghese N."/>
        </authorList>
    </citation>
    <scope>NUCLEOTIDE SEQUENCE [LARGE SCALE GENOMIC DNA]</scope>
    <source>
        <strain evidence="5">DSM 17901</strain>
    </source>
</reference>
<name>A0A0K6GVY4_9NEIS</name>
<accession>A0A0K6GVY4</accession>
<dbReference type="Proteomes" id="UP000243535">
    <property type="component" value="Unassembled WGS sequence"/>
</dbReference>
<evidence type="ECO:0000256" key="3">
    <source>
        <dbReference type="SAM" id="Coils"/>
    </source>
</evidence>
<feature type="coiled-coil region" evidence="3">
    <location>
        <begin position="217"/>
        <end position="244"/>
    </location>
</feature>
<keyword evidence="5" id="KW-1185">Reference proteome</keyword>
<comment type="subcellular location">
    <subcellularLocation>
        <location evidence="2">Cell membrane</location>
        <topology evidence="2">Lipid-anchor</topology>
    </subcellularLocation>
</comment>
<keyword evidence="2 4" id="KW-0449">Lipoprotein</keyword>
<gene>
    <name evidence="4" type="ORF">Ga0061063_1512</name>
</gene>
<dbReference type="InterPro" id="IPR010131">
    <property type="entry name" value="MdtP/NodT-like"/>
</dbReference>